<organism evidence="13 14">
    <name type="scientific">Cladophialophora carrionii</name>
    <dbReference type="NCBI Taxonomy" id="86049"/>
    <lineage>
        <taxon>Eukaryota</taxon>
        <taxon>Fungi</taxon>
        <taxon>Dikarya</taxon>
        <taxon>Ascomycota</taxon>
        <taxon>Pezizomycotina</taxon>
        <taxon>Eurotiomycetes</taxon>
        <taxon>Chaetothyriomycetidae</taxon>
        <taxon>Chaetothyriales</taxon>
        <taxon>Herpotrichiellaceae</taxon>
        <taxon>Cladophialophora</taxon>
    </lineage>
</organism>
<evidence type="ECO:0000256" key="1">
    <source>
        <dbReference type="ARBA" id="ARBA00004123"/>
    </source>
</evidence>
<comment type="similarity">
    <text evidence="3">Belongs to the RTT106 family.</text>
</comment>
<comment type="subunit">
    <text evidence="10">Interacts with histones H3 and H4.</text>
</comment>
<proteinExistence type="inferred from homology"/>
<dbReference type="Proteomes" id="UP000094526">
    <property type="component" value="Unassembled WGS sequence"/>
</dbReference>
<dbReference type="AlphaFoldDB" id="A0A1C1CT71"/>
<dbReference type="InterPro" id="IPR050454">
    <property type="entry name" value="RTT106/SSRP1_HistChap/FACT"/>
</dbReference>
<feature type="compositionally biased region" description="Acidic residues" evidence="11">
    <location>
        <begin position="447"/>
        <end position="487"/>
    </location>
</feature>
<dbReference type="eggNOG" id="ENOG502R9PE">
    <property type="taxonomic scope" value="Eukaryota"/>
</dbReference>
<dbReference type="GO" id="GO:0005634">
    <property type="term" value="C:nucleus"/>
    <property type="evidence" value="ECO:0007669"/>
    <property type="project" value="UniProtKB-SubCell"/>
</dbReference>
<evidence type="ECO:0000256" key="4">
    <source>
        <dbReference type="ARBA" id="ARBA00022454"/>
    </source>
</evidence>
<dbReference type="Pfam" id="PF08512">
    <property type="entry name" value="Rttp106-like_middle"/>
    <property type="match status" value="1"/>
</dbReference>
<dbReference type="Pfam" id="PF18469">
    <property type="entry name" value="PH_18"/>
    <property type="match status" value="1"/>
</dbReference>
<dbReference type="GO" id="GO:0042393">
    <property type="term" value="F:histone binding"/>
    <property type="evidence" value="ECO:0007669"/>
    <property type="project" value="TreeGrafter"/>
</dbReference>
<comment type="subcellular location">
    <subcellularLocation>
        <location evidence="2">Chromosome</location>
    </subcellularLocation>
    <subcellularLocation>
        <location evidence="1">Nucleus</location>
    </subcellularLocation>
</comment>
<dbReference type="OrthoDB" id="75754at2759"/>
<feature type="region of interest" description="Disordered" evidence="11">
    <location>
        <begin position="354"/>
        <end position="541"/>
    </location>
</feature>
<dbReference type="VEuPathDB" id="FungiDB:CLCR_08339"/>
<dbReference type="STRING" id="86049.A0A1C1CT71"/>
<evidence type="ECO:0000256" key="9">
    <source>
        <dbReference type="ARBA" id="ARBA00037550"/>
    </source>
</evidence>
<feature type="region of interest" description="Disordered" evidence="11">
    <location>
        <begin position="52"/>
        <end position="80"/>
    </location>
</feature>
<keyword evidence="8" id="KW-0539">Nucleus</keyword>
<dbReference type="GO" id="GO:0031491">
    <property type="term" value="F:nucleosome binding"/>
    <property type="evidence" value="ECO:0007669"/>
    <property type="project" value="TreeGrafter"/>
</dbReference>
<dbReference type="Gene3D" id="2.30.29.120">
    <property type="match status" value="1"/>
</dbReference>
<keyword evidence="5" id="KW-0805">Transcription regulation</keyword>
<feature type="compositionally biased region" description="Basic and acidic residues" evidence="11">
    <location>
        <begin position="488"/>
        <end position="500"/>
    </location>
</feature>
<evidence type="ECO:0000256" key="5">
    <source>
        <dbReference type="ARBA" id="ARBA00023015"/>
    </source>
</evidence>
<evidence type="ECO:0000256" key="11">
    <source>
        <dbReference type="SAM" id="MobiDB-lite"/>
    </source>
</evidence>
<name>A0A1C1CT71_9EURO</name>
<dbReference type="GO" id="GO:0003677">
    <property type="term" value="F:DNA binding"/>
    <property type="evidence" value="ECO:0007669"/>
    <property type="project" value="UniProtKB-KW"/>
</dbReference>
<evidence type="ECO:0000256" key="8">
    <source>
        <dbReference type="ARBA" id="ARBA00023242"/>
    </source>
</evidence>
<dbReference type="InterPro" id="IPR040770">
    <property type="entry name" value="Rtt106_PH"/>
</dbReference>
<dbReference type="SUPFAM" id="SSF50729">
    <property type="entry name" value="PH domain-like"/>
    <property type="match status" value="1"/>
</dbReference>
<evidence type="ECO:0000259" key="12">
    <source>
        <dbReference type="SMART" id="SM01287"/>
    </source>
</evidence>
<accession>A0A1C1CT71</accession>
<evidence type="ECO:0000256" key="6">
    <source>
        <dbReference type="ARBA" id="ARBA00023125"/>
    </source>
</evidence>
<dbReference type="VEuPathDB" id="FungiDB:G647_06420"/>
<evidence type="ECO:0000256" key="2">
    <source>
        <dbReference type="ARBA" id="ARBA00004286"/>
    </source>
</evidence>
<evidence type="ECO:0000256" key="3">
    <source>
        <dbReference type="ARBA" id="ARBA00006159"/>
    </source>
</evidence>
<feature type="compositionally biased region" description="Polar residues" evidence="11">
    <location>
        <begin position="357"/>
        <end position="368"/>
    </location>
</feature>
<gene>
    <name evidence="13" type="primary">rtt106</name>
    <name evidence="13" type="ORF">CLCR_08339</name>
</gene>
<comment type="caution">
    <text evidence="13">The sequence shown here is derived from an EMBL/GenBank/DDBJ whole genome shotgun (WGS) entry which is preliminary data.</text>
</comment>
<keyword evidence="14" id="KW-1185">Reference proteome</keyword>
<keyword evidence="7" id="KW-0804">Transcription</keyword>
<evidence type="ECO:0000313" key="14">
    <source>
        <dbReference type="Proteomes" id="UP000094526"/>
    </source>
</evidence>
<dbReference type="InterPro" id="IPR011993">
    <property type="entry name" value="PH-like_dom_sf"/>
</dbReference>
<evidence type="ECO:0000256" key="10">
    <source>
        <dbReference type="ARBA" id="ARBA00038654"/>
    </source>
</evidence>
<keyword evidence="4" id="KW-0158">Chromosome</keyword>
<protein>
    <submittedName>
        <fullName evidence="13">Histone chaperone rtt106</fullName>
    </submittedName>
</protein>
<feature type="compositionally biased region" description="Acidic residues" evidence="11">
    <location>
        <begin position="395"/>
        <end position="414"/>
    </location>
</feature>
<keyword evidence="6" id="KW-0238">DNA-binding</keyword>
<dbReference type="SMART" id="SM01287">
    <property type="entry name" value="Rtt106"/>
    <property type="match status" value="1"/>
</dbReference>
<dbReference type="Gene3D" id="2.30.29.30">
    <property type="entry name" value="Pleckstrin-homology domain (PH domain)/Phosphotyrosine-binding domain (PTB)"/>
    <property type="match status" value="1"/>
</dbReference>
<evidence type="ECO:0000256" key="7">
    <source>
        <dbReference type="ARBA" id="ARBA00023163"/>
    </source>
</evidence>
<reference evidence="14" key="1">
    <citation type="submission" date="2015-07" db="EMBL/GenBank/DDBJ databases">
        <authorList>
            <person name="Teixeira M.M."/>
            <person name="Souza R.C."/>
            <person name="Almeida L.G."/>
            <person name="Vicente V.A."/>
            <person name="de Hoog S."/>
            <person name="Bocca A.L."/>
            <person name="de Almeida S.R."/>
            <person name="Vasconcelos A.T."/>
            <person name="Felipe M.S."/>
        </authorList>
    </citation>
    <scope>NUCLEOTIDE SEQUENCE [LARGE SCALE GENOMIC DNA]</scope>
    <source>
        <strain evidence="14">KSF</strain>
    </source>
</reference>
<dbReference type="EMBL" id="LGRB01000009">
    <property type="protein sequence ID" value="OCT51677.1"/>
    <property type="molecule type" value="Genomic_DNA"/>
</dbReference>
<sequence>MSGRDTIDRAFARNSSLRKRVFEAIDATPQQAPLFEDIANYHLTSLSAGAVDDEPASKRRKFPNGGGGAATTTTTLPITPAHKDQPREVVLEARDISFSLPQRKKLHLGVAQYGTDINAAETSFAIFTRNPATNEIDMEVPFSQFAYALRLPVPEKAAKQYNFVLIPRQQPGSTTGVVEPIIWTVNAGPLKSCTIPSEQLAKVAAGPDDVLECALGFVLRQCNASLSLPNADEFYSATPEPHRKGDKAYHVKAHRGSKDGYLFFLSNGIFFGFKKPLAFFAFEDIESISYTSVLQRTFNLNIAYRTGGGGDDADENPIQEVEFSMLDQADFAGIDEYVKRHGLQDASLAEARRAKKVTTNAKSNSMQNGDPAGEGEGEGEDQDTRTELEKTQQQLDDEEDEEEEDYDPGSEGESDGSGSSDSDDDDDDYERERKKSKGKNLLKEELGSEAEDVSVSEDEDVDDGEDEDENEDGAEDEGGGDERDVDEEQRHGATDRVRHERTGHKNPNAHPGIPTIASIPSHDGGWTYQEGMPDPDDEDQL</sequence>
<comment type="function">
    <text evidence="9">Histones H3 and H4 chaperone involved in the nucleosome formation and heterochromatin silencing. Required for the deposition of H3K56ac-carrying H3-H4 complex onto newly-replicated DNA. Plays a role in the transcriptional regulation of the cell-cycle dependent histone genes by creating a repressive structure at the core histone gene promoter.</text>
</comment>
<evidence type="ECO:0000313" key="13">
    <source>
        <dbReference type="EMBL" id="OCT51677.1"/>
    </source>
</evidence>
<dbReference type="InterPro" id="IPR013719">
    <property type="entry name" value="RTT106/SPT16-like_middle_dom"/>
</dbReference>
<dbReference type="GO" id="GO:0005694">
    <property type="term" value="C:chromosome"/>
    <property type="evidence" value="ECO:0007669"/>
    <property type="project" value="UniProtKB-SubCell"/>
</dbReference>
<dbReference type="PANTHER" id="PTHR45849:SF3">
    <property type="entry name" value="HISTONE CHAPERONE RTT106"/>
    <property type="match status" value="1"/>
</dbReference>
<dbReference type="PANTHER" id="PTHR45849">
    <property type="entry name" value="FACT COMPLEX SUBUNIT SSRP1"/>
    <property type="match status" value="1"/>
</dbReference>
<feature type="domain" description="Histone chaperone RTT106/FACT complex subunit SPT16-like middle" evidence="12">
    <location>
        <begin position="248"/>
        <end position="348"/>
    </location>
</feature>